<reference evidence="2 3" key="1">
    <citation type="submission" date="2013-08" db="EMBL/GenBank/DDBJ databases">
        <title>The genome sequence of Knoellia subterranea.</title>
        <authorList>
            <person name="Zhu W."/>
            <person name="Wang G."/>
        </authorList>
    </citation>
    <scope>NUCLEOTIDE SEQUENCE [LARGE SCALE GENOMIC DNA]</scope>
    <source>
        <strain evidence="2 3">KCTC 19937</strain>
    </source>
</reference>
<dbReference type="AlphaFoldDB" id="A0A0A0JPI7"/>
<evidence type="ECO:0000259" key="1">
    <source>
        <dbReference type="Pfam" id="PF12697"/>
    </source>
</evidence>
<dbReference type="STRING" id="1385521.N803_12940"/>
<keyword evidence="3" id="KW-1185">Reference proteome</keyword>
<accession>A0A0A0JPI7</accession>
<dbReference type="EMBL" id="AVPK01000004">
    <property type="protein sequence ID" value="KGN37962.1"/>
    <property type="molecule type" value="Genomic_DNA"/>
</dbReference>
<dbReference type="PRINTS" id="PR00111">
    <property type="entry name" value="ABHYDROLASE"/>
</dbReference>
<gene>
    <name evidence="2" type="ORF">N803_12940</name>
</gene>
<evidence type="ECO:0000313" key="3">
    <source>
        <dbReference type="Proteomes" id="UP000030011"/>
    </source>
</evidence>
<proteinExistence type="predicted"/>
<dbReference type="InterPro" id="IPR000073">
    <property type="entry name" value="AB_hydrolase_1"/>
</dbReference>
<dbReference type="Pfam" id="PF12697">
    <property type="entry name" value="Abhydrolase_6"/>
    <property type="match status" value="1"/>
</dbReference>
<sequence length="289" mass="30634">MDTASLTTRTLSIPTPDGAVLHATEYTPNSPLAPDAPTVVLAHGWILSSENWAPVVREVLSHRAVRAITYDQRGHGRSTWGSSAPSIPLLGDDLATVIAAVSPTGPLVLGGHSMGGMTVLAYAGQRADVVRDRVRGVALVATAHDVSDRRNVRAEAAAMAVAARIPLLRTGMVVPGAILTRLNFGENPPAEGVHEAGRQMSRASLQAFGRYFPAIRDLDEARALEVLAEVPTHVVVGAKDRITPARWSRALHAGIRDSRLTVLPGRGHMLNYEATDVVADALIELVDGS</sequence>
<dbReference type="GO" id="GO:0003824">
    <property type="term" value="F:catalytic activity"/>
    <property type="evidence" value="ECO:0007669"/>
    <property type="project" value="UniProtKB-ARBA"/>
</dbReference>
<dbReference type="RefSeq" id="WP_035904360.1">
    <property type="nucleotide sequence ID" value="NZ_AVPK01000004.1"/>
</dbReference>
<dbReference type="InterPro" id="IPR029058">
    <property type="entry name" value="AB_hydrolase_fold"/>
</dbReference>
<feature type="domain" description="AB hydrolase-1" evidence="1">
    <location>
        <begin position="39"/>
        <end position="281"/>
    </location>
</feature>
<dbReference type="PANTHER" id="PTHR43798">
    <property type="entry name" value="MONOACYLGLYCEROL LIPASE"/>
    <property type="match status" value="1"/>
</dbReference>
<dbReference type="SUPFAM" id="SSF53474">
    <property type="entry name" value="alpha/beta-Hydrolases"/>
    <property type="match status" value="1"/>
</dbReference>
<dbReference type="Gene3D" id="3.40.50.1820">
    <property type="entry name" value="alpha/beta hydrolase"/>
    <property type="match status" value="1"/>
</dbReference>
<dbReference type="Proteomes" id="UP000030011">
    <property type="component" value="Unassembled WGS sequence"/>
</dbReference>
<organism evidence="2 3">
    <name type="scientific">Knoellia subterranea KCTC 19937</name>
    <dbReference type="NCBI Taxonomy" id="1385521"/>
    <lineage>
        <taxon>Bacteria</taxon>
        <taxon>Bacillati</taxon>
        <taxon>Actinomycetota</taxon>
        <taxon>Actinomycetes</taxon>
        <taxon>Micrococcales</taxon>
        <taxon>Intrasporangiaceae</taxon>
        <taxon>Knoellia</taxon>
    </lineage>
</organism>
<protein>
    <recommendedName>
        <fullName evidence="1">AB hydrolase-1 domain-containing protein</fullName>
    </recommendedName>
</protein>
<dbReference type="eggNOG" id="COG2267">
    <property type="taxonomic scope" value="Bacteria"/>
</dbReference>
<evidence type="ECO:0000313" key="2">
    <source>
        <dbReference type="EMBL" id="KGN37962.1"/>
    </source>
</evidence>
<dbReference type="InterPro" id="IPR050266">
    <property type="entry name" value="AB_hydrolase_sf"/>
</dbReference>
<name>A0A0A0JPI7_9MICO</name>
<comment type="caution">
    <text evidence="2">The sequence shown here is derived from an EMBL/GenBank/DDBJ whole genome shotgun (WGS) entry which is preliminary data.</text>
</comment>